<reference evidence="2 4" key="2">
    <citation type="journal article" date="2018" name="Plant J.">
        <title>The Physcomitrella patens chromosome-scale assembly reveals moss genome structure and evolution.</title>
        <authorList>
            <person name="Lang D."/>
            <person name="Ullrich K.K."/>
            <person name="Murat F."/>
            <person name="Fuchs J."/>
            <person name="Jenkins J."/>
            <person name="Haas F.B."/>
            <person name="Piednoel M."/>
            <person name="Gundlach H."/>
            <person name="Van Bel M."/>
            <person name="Meyberg R."/>
            <person name="Vives C."/>
            <person name="Morata J."/>
            <person name="Symeonidi A."/>
            <person name="Hiss M."/>
            <person name="Muchero W."/>
            <person name="Kamisugi Y."/>
            <person name="Saleh O."/>
            <person name="Blanc G."/>
            <person name="Decker E.L."/>
            <person name="van Gessel N."/>
            <person name="Grimwood J."/>
            <person name="Hayes R.D."/>
            <person name="Graham S.W."/>
            <person name="Gunter L.E."/>
            <person name="McDaniel S.F."/>
            <person name="Hoernstein S.N.W."/>
            <person name="Larsson A."/>
            <person name="Li F.W."/>
            <person name="Perroud P.F."/>
            <person name="Phillips J."/>
            <person name="Ranjan P."/>
            <person name="Rokshar D.S."/>
            <person name="Rothfels C.J."/>
            <person name="Schneider L."/>
            <person name="Shu S."/>
            <person name="Stevenson D.W."/>
            <person name="Thummler F."/>
            <person name="Tillich M."/>
            <person name="Villarreal Aguilar J.C."/>
            <person name="Widiez T."/>
            <person name="Wong G.K."/>
            <person name="Wymore A."/>
            <person name="Zhang Y."/>
            <person name="Zimmer A.D."/>
            <person name="Quatrano R.S."/>
            <person name="Mayer K.F.X."/>
            <person name="Goodstein D."/>
            <person name="Casacuberta J.M."/>
            <person name="Vandepoele K."/>
            <person name="Reski R."/>
            <person name="Cuming A.C."/>
            <person name="Tuskan G.A."/>
            <person name="Maumus F."/>
            <person name="Salse J."/>
            <person name="Schmutz J."/>
            <person name="Rensing S.A."/>
        </authorList>
    </citation>
    <scope>NUCLEOTIDE SEQUENCE [LARGE SCALE GENOMIC DNA]</scope>
    <source>
        <strain evidence="3 4">cv. Gransden 2004</strain>
    </source>
</reference>
<dbReference type="Proteomes" id="UP000006727">
    <property type="component" value="Chromosome 18"/>
</dbReference>
<protein>
    <submittedName>
        <fullName evidence="2 3">Uncharacterized protein</fullName>
    </submittedName>
</protein>
<organism evidence="2">
    <name type="scientific">Physcomitrium patens</name>
    <name type="common">Spreading-leaved earth moss</name>
    <name type="synonym">Physcomitrella patens</name>
    <dbReference type="NCBI Taxonomy" id="3218"/>
    <lineage>
        <taxon>Eukaryota</taxon>
        <taxon>Viridiplantae</taxon>
        <taxon>Streptophyta</taxon>
        <taxon>Embryophyta</taxon>
        <taxon>Bryophyta</taxon>
        <taxon>Bryophytina</taxon>
        <taxon>Bryopsida</taxon>
        <taxon>Funariidae</taxon>
        <taxon>Funariales</taxon>
        <taxon>Funariaceae</taxon>
        <taxon>Physcomitrium</taxon>
    </lineage>
</organism>
<dbReference type="Gramene" id="Pp3c18_18830V3.1">
    <property type="protein sequence ID" value="PAC:32981049.CDS.1"/>
    <property type="gene ID" value="Pp3c18_18830"/>
</dbReference>
<dbReference type="EnsemblPlants" id="Pp3c18_18830V3.1">
    <property type="protein sequence ID" value="PAC:32981049.CDS.1"/>
    <property type="gene ID" value="Pp3c18_18830"/>
</dbReference>
<dbReference type="PaxDb" id="3218-PP1S33_343V6.1"/>
<feature type="compositionally biased region" description="Polar residues" evidence="1">
    <location>
        <begin position="220"/>
        <end position="233"/>
    </location>
</feature>
<feature type="region of interest" description="Disordered" evidence="1">
    <location>
        <begin position="141"/>
        <end position="289"/>
    </location>
</feature>
<dbReference type="InParanoid" id="A0A2K1J1J7"/>
<name>A0A2K1J1J7_PHYPA</name>
<evidence type="ECO:0000313" key="3">
    <source>
        <dbReference type="EnsemblPlants" id="PAC:32981049.CDS.1"/>
    </source>
</evidence>
<reference evidence="3" key="3">
    <citation type="submission" date="2020-12" db="UniProtKB">
        <authorList>
            <consortium name="EnsemblPlants"/>
        </authorList>
    </citation>
    <scope>IDENTIFICATION</scope>
</reference>
<keyword evidence="4" id="KW-1185">Reference proteome</keyword>
<accession>A0A2K1J1J7</accession>
<evidence type="ECO:0000313" key="2">
    <source>
        <dbReference type="EMBL" id="PNR35403.1"/>
    </source>
</evidence>
<dbReference type="EMBL" id="ABEU02000018">
    <property type="protein sequence ID" value="PNR35403.1"/>
    <property type="molecule type" value="Genomic_DNA"/>
</dbReference>
<reference evidence="2 4" key="1">
    <citation type="journal article" date="2008" name="Science">
        <title>The Physcomitrella genome reveals evolutionary insights into the conquest of land by plants.</title>
        <authorList>
            <person name="Rensing S."/>
            <person name="Lang D."/>
            <person name="Zimmer A."/>
            <person name="Terry A."/>
            <person name="Salamov A."/>
            <person name="Shapiro H."/>
            <person name="Nishiyama T."/>
            <person name="Perroud P.-F."/>
            <person name="Lindquist E."/>
            <person name="Kamisugi Y."/>
            <person name="Tanahashi T."/>
            <person name="Sakakibara K."/>
            <person name="Fujita T."/>
            <person name="Oishi K."/>
            <person name="Shin-I T."/>
            <person name="Kuroki Y."/>
            <person name="Toyoda A."/>
            <person name="Suzuki Y."/>
            <person name="Hashimoto A."/>
            <person name="Yamaguchi K."/>
            <person name="Sugano A."/>
            <person name="Kohara Y."/>
            <person name="Fujiyama A."/>
            <person name="Anterola A."/>
            <person name="Aoki S."/>
            <person name="Ashton N."/>
            <person name="Barbazuk W.B."/>
            <person name="Barker E."/>
            <person name="Bennetzen J."/>
            <person name="Bezanilla M."/>
            <person name="Blankenship R."/>
            <person name="Cho S.H."/>
            <person name="Dutcher S."/>
            <person name="Estelle M."/>
            <person name="Fawcett J.A."/>
            <person name="Gundlach H."/>
            <person name="Hanada K."/>
            <person name="Heyl A."/>
            <person name="Hicks K.A."/>
            <person name="Hugh J."/>
            <person name="Lohr M."/>
            <person name="Mayer K."/>
            <person name="Melkozernov A."/>
            <person name="Murata T."/>
            <person name="Nelson D."/>
            <person name="Pils B."/>
            <person name="Prigge M."/>
            <person name="Reiss B."/>
            <person name="Renner T."/>
            <person name="Rombauts S."/>
            <person name="Rushton P."/>
            <person name="Sanderfoot A."/>
            <person name="Schween G."/>
            <person name="Shiu S.-H."/>
            <person name="Stueber K."/>
            <person name="Theodoulou F.L."/>
            <person name="Tu H."/>
            <person name="Van de Peer Y."/>
            <person name="Verrier P.J."/>
            <person name="Waters E."/>
            <person name="Wood A."/>
            <person name="Yang L."/>
            <person name="Cove D."/>
            <person name="Cuming A."/>
            <person name="Hasebe M."/>
            <person name="Lucas S."/>
            <person name="Mishler D.B."/>
            <person name="Reski R."/>
            <person name="Grigoriev I."/>
            <person name="Quatrano R.S."/>
            <person name="Boore J.L."/>
        </authorList>
    </citation>
    <scope>NUCLEOTIDE SEQUENCE [LARGE SCALE GENOMIC DNA]</scope>
    <source>
        <strain evidence="3 4">cv. Gransden 2004</strain>
    </source>
</reference>
<feature type="compositionally biased region" description="Acidic residues" evidence="1">
    <location>
        <begin position="179"/>
        <end position="189"/>
    </location>
</feature>
<feature type="compositionally biased region" description="Basic and acidic residues" evidence="1">
    <location>
        <begin position="271"/>
        <end position="280"/>
    </location>
</feature>
<sequence length="289" mass="32647">MCEDTTYRRRFLVPPPVEHPDPWRPCTRACEYASPKNSEKGWKPARHQSGKIGRETTQQDFHPQRRHIPKGGSTATMRFPKKGPGIFNKNDGEWQPPFRDPNPELELQQALECASRPVRKTGKKSAPPLCHQGEWQPNFRSSISQSVPSIPHRVPSQQRLRHIDRQPDEWCPPWKDSSEDAAAEFENDPCPERSAQCNSSCLQTLRSESTADWSDHRETVMSSNAKQWQSAATAKTDEGEQNTADEPYGTMMCNPEDEVQDEDGDDLGPSGKDEGRRGLEAEDGDEVAQ</sequence>
<feature type="region of interest" description="Disordered" evidence="1">
    <location>
        <begin position="34"/>
        <end position="109"/>
    </location>
</feature>
<feature type="compositionally biased region" description="Acidic residues" evidence="1">
    <location>
        <begin position="255"/>
        <end position="266"/>
    </location>
</feature>
<proteinExistence type="predicted"/>
<evidence type="ECO:0000256" key="1">
    <source>
        <dbReference type="SAM" id="MobiDB-lite"/>
    </source>
</evidence>
<gene>
    <name evidence="2" type="ORF">PHYPA_023303</name>
</gene>
<evidence type="ECO:0000313" key="4">
    <source>
        <dbReference type="Proteomes" id="UP000006727"/>
    </source>
</evidence>
<feature type="compositionally biased region" description="Polar residues" evidence="1">
    <location>
        <begin position="195"/>
        <end position="212"/>
    </location>
</feature>
<dbReference type="AlphaFoldDB" id="A0A2K1J1J7"/>
<feature type="region of interest" description="Disordered" evidence="1">
    <location>
        <begin position="117"/>
        <end position="136"/>
    </location>
</feature>